<dbReference type="Gene3D" id="2.160.20.80">
    <property type="entry name" value="E3 ubiquitin-protein ligase SopA"/>
    <property type="match status" value="3"/>
</dbReference>
<dbReference type="Proteomes" id="UP000247772">
    <property type="component" value="Unassembled WGS sequence"/>
</dbReference>
<evidence type="ECO:0000313" key="2">
    <source>
        <dbReference type="EMBL" id="PYE13163.1"/>
    </source>
</evidence>
<reference evidence="2 3" key="1">
    <citation type="submission" date="2018-06" db="EMBL/GenBank/DDBJ databases">
        <title>Genomic Encyclopedia of Type Strains, Phase IV (KMG-V): Genome sequencing to study the core and pangenomes of soil and plant-associated prokaryotes.</title>
        <authorList>
            <person name="Whitman W."/>
        </authorList>
    </citation>
    <scope>NUCLEOTIDE SEQUENCE [LARGE SCALE GENOMIC DNA]</scope>
    <source>
        <strain evidence="2 3">SRCL-318</strain>
    </source>
</reference>
<accession>A0A2V4SXF8</accession>
<dbReference type="SUPFAM" id="SSF141571">
    <property type="entry name" value="Pentapeptide repeat-like"/>
    <property type="match status" value="2"/>
</dbReference>
<organism evidence="2 3">
    <name type="scientific">Paraburkholderia silvatlantica</name>
    <dbReference type="NCBI Taxonomy" id="321895"/>
    <lineage>
        <taxon>Bacteria</taxon>
        <taxon>Pseudomonadati</taxon>
        <taxon>Pseudomonadota</taxon>
        <taxon>Betaproteobacteria</taxon>
        <taxon>Burkholderiales</taxon>
        <taxon>Burkholderiaceae</taxon>
        <taxon>Paraburkholderia</taxon>
    </lineage>
</organism>
<gene>
    <name evidence="2" type="ORF">C7410_14911</name>
</gene>
<protein>
    <submittedName>
        <fullName evidence="2">Uncharacterized protein YjbI with pentapeptide repeats</fullName>
    </submittedName>
</protein>
<dbReference type="AlphaFoldDB" id="A0A2V4SXF8"/>
<name>A0A2V4SXF8_9BURK</name>
<proteinExistence type="predicted"/>
<sequence length="655" mass="69600">MNELTQWSLSIANFGNLAAYNDNFGFAGGRVVVGLGDKTSPFKVIDLGNGQIAFKTTVTHKSKPTDLYWNSHFATQNTARNEGMKLWDMDYASDRIGREQSFALINLGHGNVALRAMAGAYAGQYLGGMNGGWYPQQFGLGSGSVLSSANPVSLTVHGDQLSILLITRSGFQLNLSHRDLQGIDLSGADMKECDLSGADLSRVAGWDKADFSYATLREAKLDGRSLAGVNWSNADFSGSKWSDSTSAQEAELHGARFDQSDLSGVNFRKALLSGVSFKGARLDHADFSDADLSGADFTGASLVKTNLSGANLQGTHFDHTDLGQTDFGTQPRFTRASSNRTTFVQSTVPFAVLARNWSYLDLTDARILDIPRDLSGLMADGVLLPRGLDLSGRNLTQASFTGARMYEIKLQKATLRSANLRHALLRGARLNYADLTLANLDSAFLIAEDRAALLSESPTKFEAAIVANAYMFNTTLDAAHCDGVDFSGALFVTADSIDPSRRASAIGASMNFAKFNGASVVLAAFNGAQLSAANFSNAVMVGTTFLNNGTTPAQLTPSSDDSHTDATVYQADIRGVDFTGANMDGLDMGGAAFSTEPSTCQLTYTIPNDDPIIVVVAYGVTKLGNTTSNTICPNGQNGPCSLATEKAASAQSMAR</sequence>
<dbReference type="Pfam" id="PF13599">
    <property type="entry name" value="Pentapeptide_4"/>
    <property type="match status" value="1"/>
</dbReference>
<keyword evidence="1" id="KW-0677">Repeat</keyword>
<dbReference type="InterPro" id="IPR001646">
    <property type="entry name" value="5peptide_repeat"/>
</dbReference>
<dbReference type="EMBL" id="QJSQ01000049">
    <property type="protein sequence ID" value="PYE13163.1"/>
    <property type="molecule type" value="Genomic_DNA"/>
</dbReference>
<dbReference type="PANTHER" id="PTHR47485">
    <property type="entry name" value="THYLAKOID LUMENAL 17.4 KDA PROTEIN, CHLOROPLASTIC"/>
    <property type="match status" value="1"/>
</dbReference>
<dbReference type="PANTHER" id="PTHR47485:SF1">
    <property type="entry name" value="THYLAKOID LUMENAL 17.4 KDA PROTEIN, CHLOROPLASTIC"/>
    <property type="match status" value="1"/>
</dbReference>
<comment type="caution">
    <text evidence="2">The sequence shown here is derived from an EMBL/GenBank/DDBJ whole genome shotgun (WGS) entry which is preliminary data.</text>
</comment>
<dbReference type="Pfam" id="PF00805">
    <property type="entry name" value="Pentapeptide"/>
    <property type="match status" value="4"/>
</dbReference>
<evidence type="ECO:0000313" key="3">
    <source>
        <dbReference type="Proteomes" id="UP000247772"/>
    </source>
</evidence>
<dbReference type="RefSeq" id="WP_166658429.1">
    <property type="nucleotide sequence ID" value="NZ_QJSQ01000049.1"/>
</dbReference>
<evidence type="ECO:0000256" key="1">
    <source>
        <dbReference type="ARBA" id="ARBA00022737"/>
    </source>
</evidence>